<dbReference type="AlphaFoldDB" id="A0A072VP28"/>
<dbReference type="InterPro" id="IPR044817">
    <property type="entry name" value="SBP-like"/>
</dbReference>
<feature type="compositionally biased region" description="Polar residues" evidence="6">
    <location>
        <begin position="31"/>
        <end position="45"/>
    </location>
</feature>
<dbReference type="SUPFAM" id="SSF48403">
    <property type="entry name" value="Ankyrin repeat"/>
    <property type="match status" value="1"/>
</dbReference>
<feature type="compositionally biased region" description="Basic and acidic residues" evidence="6">
    <location>
        <begin position="147"/>
        <end position="156"/>
    </location>
</feature>
<dbReference type="GO" id="GO:0005634">
    <property type="term" value="C:nucleus"/>
    <property type="evidence" value="ECO:0007669"/>
    <property type="project" value="InterPro"/>
</dbReference>
<evidence type="ECO:0000256" key="5">
    <source>
        <dbReference type="PROSITE-ProRule" id="PRU00470"/>
    </source>
</evidence>
<feature type="compositionally biased region" description="Low complexity" evidence="6">
    <location>
        <begin position="237"/>
        <end position="256"/>
    </location>
</feature>
<evidence type="ECO:0000256" key="6">
    <source>
        <dbReference type="SAM" id="MobiDB-lite"/>
    </source>
</evidence>
<dbReference type="OrthoDB" id="514967at2759"/>
<accession>A0A072VP28</accession>
<keyword evidence="7" id="KW-1133">Transmembrane helix</keyword>
<organism evidence="9 11">
    <name type="scientific">Medicago truncatula</name>
    <name type="common">Barrel medic</name>
    <name type="synonym">Medicago tribuloides</name>
    <dbReference type="NCBI Taxonomy" id="3880"/>
    <lineage>
        <taxon>Eukaryota</taxon>
        <taxon>Viridiplantae</taxon>
        <taxon>Streptophyta</taxon>
        <taxon>Embryophyta</taxon>
        <taxon>Tracheophyta</taxon>
        <taxon>Spermatophyta</taxon>
        <taxon>Magnoliopsida</taxon>
        <taxon>eudicotyledons</taxon>
        <taxon>Gunneridae</taxon>
        <taxon>Pentapetalae</taxon>
        <taxon>rosids</taxon>
        <taxon>fabids</taxon>
        <taxon>Fabales</taxon>
        <taxon>Fabaceae</taxon>
        <taxon>Papilionoideae</taxon>
        <taxon>50 kb inversion clade</taxon>
        <taxon>NPAAA clade</taxon>
        <taxon>Hologalegina</taxon>
        <taxon>IRL clade</taxon>
        <taxon>Trifolieae</taxon>
        <taxon>Medicago</taxon>
    </lineage>
</organism>
<proteinExistence type="predicted"/>
<keyword evidence="7" id="KW-0472">Membrane</keyword>
<dbReference type="Pfam" id="PF26102">
    <property type="entry name" value="Ig_SPL7"/>
    <property type="match status" value="1"/>
</dbReference>
<comment type="subcellular location">
    <subcellularLocation>
        <location evidence="1">Cell membrane</location>
        <topology evidence="1">Peripheral membrane protein</topology>
    </subcellularLocation>
</comment>
<feature type="compositionally biased region" description="Polar residues" evidence="6">
    <location>
        <begin position="218"/>
        <end position="236"/>
    </location>
</feature>
<evidence type="ECO:0000256" key="2">
    <source>
        <dbReference type="ARBA" id="ARBA00022723"/>
    </source>
</evidence>
<feature type="compositionally biased region" description="Low complexity" evidence="6">
    <location>
        <begin position="160"/>
        <end position="172"/>
    </location>
</feature>
<dbReference type="GO" id="GO:0008270">
    <property type="term" value="F:zinc ion binding"/>
    <property type="evidence" value="ECO:0007669"/>
    <property type="project" value="UniProtKB-KW"/>
</dbReference>
<dbReference type="Proteomes" id="UP000002051">
    <property type="component" value="Unassembled WGS sequence"/>
</dbReference>
<dbReference type="GO" id="GO:0005886">
    <property type="term" value="C:plasma membrane"/>
    <property type="evidence" value="ECO:0007669"/>
    <property type="project" value="UniProtKB-SubCell"/>
</dbReference>
<reference evidence="9 11" key="2">
    <citation type="journal article" date="2014" name="BMC Genomics">
        <title>An improved genome release (version Mt4.0) for the model legume Medicago truncatula.</title>
        <authorList>
            <person name="Tang H."/>
            <person name="Krishnakumar V."/>
            <person name="Bidwell S."/>
            <person name="Rosen B."/>
            <person name="Chan A."/>
            <person name="Zhou S."/>
            <person name="Gentzbittel L."/>
            <person name="Childs K.L."/>
            <person name="Yandell M."/>
            <person name="Gundlach H."/>
            <person name="Mayer K.F."/>
            <person name="Schwartz D.C."/>
            <person name="Town C.D."/>
        </authorList>
    </citation>
    <scope>GENOME REANNOTATION</scope>
    <source>
        <strain evidence="9">A17</strain>
        <strain evidence="10 11">cv. Jemalong A17</strain>
    </source>
</reference>
<dbReference type="EnsemblPlants" id="KEH43188">
    <property type="protein sequence ID" value="KEH43188"/>
    <property type="gene ID" value="MTR_1g086250"/>
</dbReference>
<gene>
    <name evidence="10" type="primary">11412439</name>
    <name evidence="9" type="ordered locus">MTR_1g086250</name>
</gene>
<evidence type="ECO:0000313" key="10">
    <source>
        <dbReference type="EnsemblPlants" id="KEH43188"/>
    </source>
</evidence>
<keyword evidence="4" id="KW-0862">Zinc</keyword>
<name>A0A072VP28_MEDTR</name>
<dbReference type="InterPro" id="IPR036893">
    <property type="entry name" value="SBP_sf"/>
</dbReference>
<dbReference type="PANTHER" id="PTHR31251:SF132">
    <property type="entry name" value="SQUAMOSA PROMOTER-BINDING-LIKE PROTEIN 1-RELATED"/>
    <property type="match status" value="1"/>
</dbReference>
<reference evidence="9 11" key="1">
    <citation type="journal article" date="2011" name="Nature">
        <title>The Medicago genome provides insight into the evolution of rhizobial symbioses.</title>
        <authorList>
            <person name="Young N.D."/>
            <person name="Debelle F."/>
            <person name="Oldroyd G.E."/>
            <person name="Geurts R."/>
            <person name="Cannon S.B."/>
            <person name="Udvardi M.K."/>
            <person name="Benedito V.A."/>
            <person name="Mayer K.F."/>
            <person name="Gouzy J."/>
            <person name="Schoof H."/>
            <person name="Van de Peer Y."/>
            <person name="Proost S."/>
            <person name="Cook D.R."/>
            <person name="Meyers B.C."/>
            <person name="Spannagl M."/>
            <person name="Cheung F."/>
            <person name="De Mita S."/>
            <person name="Krishnakumar V."/>
            <person name="Gundlach H."/>
            <person name="Zhou S."/>
            <person name="Mudge J."/>
            <person name="Bharti A.K."/>
            <person name="Murray J.D."/>
            <person name="Naoumkina M.A."/>
            <person name="Rosen B."/>
            <person name="Silverstein K.A."/>
            <person name="Tang H."/>
            <person name="Rombauts S."/>
            <person name="Zhao P.X."/>
            <person name="Zhou P."/>
            <person name="Barbe V."/>
            <person name="Bardou P."/>
            <person name="Bechner M."/>
            <person name="Bellec A."/>
            <person name="Berger A."/>
            <person name="Berges H."/>
            <person name="Bidwell S."/>
            <person name="Bisseling T."/>
            <person name="Choisne N."/>
            <person name="Couloux A."/>
            <person name="Denny R."/>
            <person name="Deshpande S."/>
            <person name="Dai X."/>
            <person name="Doyle J.J."/>
            <person name="Dudez A.M."/>
            <person name="Farmer A.D."/>
            <person name="Fouteau S."/>
            <person name="Franken C."/>
            <person name="Gibelin C."/>
            <person name="Gish J."/>
            <person name="Goldstein S."/>
            <person name="Gonzalez A.J."/>
            <person name="Green P.J."/>
            <person name="Hallab A."/>
            <person name="Hartog M."/>
            <person name="Hua A."/>
            <person name="Humphray S.J."/>
            <person name="Jeong D.H."/>
            <person name="Jing Y."/>
            <person name="Jocker A."/>
            <person name="Kenton S.M."/>
            <person name="Kim D.J."/>
            <person name="Klee K."/>
            <person name="Lai H."/>
            <person name="Lang C."/>
            <person name="Lin S."/>
            <person name="Macmil S.L."/>
            <person name="Magdelenat G."/>
            <person name="Matthews L."/>
            <person name="McCorrison J."/>
            <person name="Monaghan E.L."/>
            <person name="Mun J.H."/>
            <person name="Najar F.Z."/>
            <person name="Nicholson C."/>
            <person name="Noirot C."/>
            <person name="O'Bleness M."/>
            <person name="Paule C.R."/>
            <person name="Poulain J."/>
            <person name="Prion F."/>
            <person name="Qin B."/>
            <person name="Qu C."/>
            <person name="Retzel E.F."/>
            <person name="Riddle C."/>
            <person name="Sallet E."/>
            <person name="Samain S."/>
            <person name="Samson N."/>
            <person name="Sanders I."/>
            <person name="Saurat O."/>
            <person name="Scarpelli C."/>
            <person name="Schiex T."/>
            <person name="Segurens B."/>
            <person name="Severin A.J."/>
            <person name="Sherrier D.J."/>
            <person name="Shi R."/>
            <person name="Sims S."/>
            <person name="Singer S.R."/>
            <person name="Sinharoy S."/>
            <person name="Sterck L."/>
            <person name="Viollet A."/>
            <person name="Wang B.B."/>
            <person name="Wang K."/>
            <person name="Wang M."/>
            <person name="Wang X."/>
            <person name="Warfsmann J."/>
            <person name="Weissenbach J."/>
            <person name="White D.D."/>
            <person name="White J.D."/>
            <person name="Wiley G.B."/>
            <person name="Wincker P."/>
            <person name="Xing Y."/>
            <person name="Yang L."/>
            <person name="Yao Z."/>
            <person name="Ying F."/>
            <person name="Zhai J."/>
            <person name="Zhou L."/>
            <person name="Zuber A."/>
            <person name="Denarie J."/>
            <person name="Dixon R.A."/>
            <person name="May G.D."/>
            <person name="Schwartz D.C."/>
            <person name="Rogers J."/>
            <person name="Quetier F."/>
            <person name="Town C.D."/>
            <person name="Roe B.A."/>
        </authorList>
    </citation>
    <scope>NUCLEOTIDE SEQUENCE [LARGE SCALE GENOMIC DNA]</scope>
    <source>
        <strain evidence="9">A17</strain>
        <strain evidence="10 11">cv. Jemalong A17</strain>
    </source>
</reference>
<sequence length="811" mass="90713">MFHILEEFDEGKRSCRRRLAGHNKRRRKTNQEAVPNGSPTNDDQTSSYLLISLLKILSNMHSDRSDQPTDQDLLTHLLRSLASQNDEQGSKNLSNLLREQENLLREGGSSRNSGMVSALFSNGSQGSPTVITQHQPVSMNQMQQEMVHTHDVRTSDHQLISSIKPSISNSPPAYSETRDSSGQTKMNNFDLNDIYVDSDDGTEDLERLPVSTNLATSSVDYPWTQQDSHQSSPAQTSGNSDSASAQSPSSSSGEAQSRTDRIVFKLFGKEPNEFPLVLRAQILDWLSQSPTDIESYIRPGCIVLTIYLRQAEAVWEELCCDLTSSLIKLLDVSDDTFWKTGWVHIRVQHQMAFIFNGQVVIDTSLPFRSNNYSKIWTVSPIAVPASKRAQFSVKGVNLMRPATRLMCALEGKYLVCEDAHESTDQYSEELDELQCIQFSCSVPVSNGRGFIEIEDQGLSSSFFPFIVAEEDVCTEIRVLEPLLESSETDPDIEGTGKIKAKSQAMDFIHEMGWLLHRSQLKYRMVNLNSGVDLFPLQRFTWLMEFSMDHDWCAVVKKLLNLLLDETVNKGDHPTLYQALSEMGLLHRAVRRNSKQLVELLLRYVPDNTSDELGPEDKALVGGKNHSYLFRPDAVGPAGLTPLHIAAGKDGSEDVLDALTNDPCMVGIEAWKNARDSTGSTPEDYARLRGHYTYIHLVQKKINKTQGAAHVVVEIPSNMTESNKNPKQNESFTSLEIGKAEVRRSQGNCKLCDTKISCRTAVGRSMVYRPAMLSMVAIAAVCVCVALLFKSSPEVLYMFRPFRWESLDFGTS</sequence>
<dbReference type="ExpressionAtlas" id="A0A072VP28">
    <property type="expression patterns" value="differential"/>
</dbReference>
<keyword evidence="2" id="KW-0479">Metal-binding</keyword>
<protein>
    <submittedName>
        <fullName evidence="9">Squamosa promoter-binding-like protein</fullName>
    </submittedName>
</protein>
<dbReference type="InterPro" id="IPR004333">
    <property type="entry name" value="SBP_dom"/>
</dbReference>
<dbReference type="InterPro" id="IPR036770">
    <property type="entry name" value="Ankyrin_rpt-contain_sf"/>
</dbReference>
<evidence type="ECO:0000256" key="3">
    <source>
        <dbReference type="ARBA" id="ARBA00022771"/>
    </source>
</evidence>
<evidence type="ECO:0000313" key="11">
    <source>
        <dbReference type="Proteomes" id="UP000002051"/>
    </source>
</evidence>
<feature type="region of interest" description="Disordered" evidence="6">
    <location>
        <begin position="145"/>
        <end position="188"/>
    </location>
</feature>
<reference evidence="10" key="3">
    <citation type="submission" date="2015-04" db="UniProtKB">
        <authorList>
            <consortium name="EnsemblPlants"/>
        </authorList>
    </citation>
    <scope>IDENTIFICATION</scope>
    <source>
        <strain evidence="10">cv. Jemalong A17</strain>
    </source>
</reference>
<dbReference type="Pfam" id="PF03110">
    <property type="entry name" value="SBP"/>
    <property type="match status" value="1"/>
</dbReference>
<evidence type="ECO:0000313" key="9">
    <source>
        <dbReference type="EMBL" id="KEH43188.1"/>
    </source>
</evidence>
<feature type="region of interest" description="Disordered" evidence="6">
    <location>
        <begin position="17"/>
        <end position="45"/>
    </location>
</feature>
<keyword evidence="7" id="KW-0812">Transmembrane</keyword>
<dbReference type="Gene3D" id="1.25.40.20">
    <property type="entry name" value="Ankyrin repeat-containing domain"/>
    <property type="match status" value="1"/>
</dbReference>
<keyword evidence="11" id="KW-1185">Reference proteome</keyword>
<dbReference type="PANTHER" id="PTHR31251">
    <property type="entry name" value="SQUAMOSA PROMOTER-BINDING-LIKE PROTEIN 4"/>
    <property type="match status" value="1"/>
</dbReference>
<evidence type="ECO:0000259" key="8">
    <source>
        <dbReference type="PROSITE" id="PS51141"/>
    </source>
</evidence>
<feature type="compositionally biased region" description="Basic residues" evidence="6">
    <location>
        <begin position="17"/>
        <end position="28"/>
    </location>
</feature>
<feature type="region of interest" description="Disordered" evidence="6">
    <location>
        <begin position="218"/>
        <end position="257"/>
    </location>
</feature>
<feature type="domain" description="SBP-type" evidence="8">
    <location>
        <begin position="1"/>
        <end position="29"/>
    </location>
</feature>
<dbReference type="EMBL" id="CM001217">
    <property type="protein sequence ID" value="KEH43188.1"/>
    <property type="molecule type" value="Genomic_DNA"/>
</dbReference>
<dbReference type="PROSITE" id="PS51141">
    <property type="entry name" value="ZF_SBP"/>
    <property type="match status" value="1"/>
</dbReference>
<feature type="transmembrane region" description="Helical" evidence="7">
    <location>
        <begin position="766"/>
        <end position="788"/>
    </location>
</feature>
<evidence type="ECO:0000256" key="1">
    <source>
        <dbReference type="ARBA" id="ARBA00004202"/>
    </source>
</evidence>
<keyword evidence="3 5" id="KW-0863">Zinc-finger</keyword>
<evidence type="ECO:0000256" key="4">
    <source>
        <dbReference type="ARBA" id="ARBA00022833"/>
    </source>
</evidence>
<evidence type="ECO:0000256" key="7">
    <source>
        <dbReference type="SAM" id="Phobius"/>
    </source>
</evidence>
<dbReference type="GO" id="GO:0003677">
    <property type="term" value="F:DNA binding"/>
    <property type="evidence" value="ECO:0007669"/>
    <property type="project" value="InterPro"/>
</dbReference>
<dbReference type="SUPFAM" id="SSF103612">
    <property type="entry name" value="SBT domain"/>
    <property type="match status" value="1"/>
</dbReference>